<dbReference type="EC" id="5.4.99.-" evidence="4"/>
<evidence type="ECO:0000259" key="5">
    <source>
        <dbReference type="Pfam" id="PF00849"/>
    </source>
</evidence>
<dbReference type="InterPro" id="IPR006145">
    <property type="entry name" value="PsdUridine_synth_RsuA/RluA"/>
</dbReference>
<comment type="catalytic activity">
    <reaction evidence="1 4">
        <text>a uridine in RNA = a pseudouridine in RNA</text>
        <dbReference type="Rhea" id="RHEA:48348"/>
        <dbReference type="Rhea" id="RHEA-COMP:12068"/>
        <dbReference type="Rhea" id="RHEA-COMP:12069"/>
        <dbReference type="ChEBI" id="CHEBI:65314"/>
        <dbReference type="ChEBI" id="CHEBI:65315"/>
    </reaction>
</comment>
<dbReference type="InterPro" id="IPR050188">
    <property type="entry name" value="RluA_PseudoU_synthase"/>
</dbReference>
<dbReference type="AlphaFoldDB" id="A0A4R3Z318"/>
<dbReference type="InterPro" id="IPR020103">
    <property type="entry name" value="PsdUridine_synth_cat_dom_sf"/>
</dbReference>
<comment type="similarity">
    <text evidence="2 4">Belongs to the pseudouridine synthase RluA family.</text>
</comment>
<gene>
    <name evidence="6" type="ORF">EDD60_10875</name>
</gene>
<proteinExistence type="inferred from homology"/>
<dbReference type="GeneID" id="98915270"/>
<evidence type="ECO:0000256" key="2">
    <source>
        <dbReference type="ARBA" id="ARBA00010876"/>
    </source>
</evidence>
<dbReference type="RefSeq" id="WP_066448706.1">
    <property type="nucleotide sequence ID" value="NZ_JANKBF010000025.1"/>
</dbReference>
<evidence type="ECO:0000313" key="7">
    <source>
        <dbReference type="Proteomes" id="UP000295515"/>
    </source>
</evidence>
<sequence>MKYQVHYPYLTLIIDSPISIEELFLQFHLSKKTIHLLKQNKEYTVNQRYVSPSTILIKGDKLTIKAFHQDDGMYPPNYQELDIIYEDEFLLAVNKPPFIQVFPDDQKHTDSLANRVSGYYHQCGYDIPVRFIHRLDYETSGIVLFCKCAFVQPLLDYQLSIKAIKRDYLTIVEGTVLDHKVHYINKPIGKNRHHNQKMIVASAGKKACTHYQCIASKNHLSLLNCELETGRKHQIRVHLSSVGLPILGDKLYHKASPLINRVALHAYQLQFIHPITKEKMTLICHPPQDILSIIHSIDPTL</sequence>
<dbReference type="PANTHER" id="PTHR21600">
    <property type="entry name" value="MITOCHONDRIAL RNA PSEUDOURIDINE SYNTHASE"/>
    <property type="match status" value="1"/>
</dbReference>
<protein>
    <recommendedName>
        <fullName evidence="4">Pseudouridine synthase</fullName>
        <ecNumber evidence="4">5.4.99.-</ecNumber>
    </recommendedName>
</protein>
<dbReference type="Gene3D" id="3.30.2350.10">
    <property type="entry name" value="Pseudouridine synthase"/>
    <property type="match status" value="1"/>
</dbReference>
<dbReference type="InterPro" id="IPR006224">
    <property type="entry name" value="PsdUridine_synth_RluA-like_CS"/>
</dbReference>
<dbReference type="PROSITE" id="PS01129">
    <property type="entry name" value="PSI_RLU"/>
    <property type="match status" value="1"/>
</dbReference>
<feature type="domain" description="Pseudouridine synthase RsuA/RluA-like" evidence="5">
    <location>
        <begin position="90"/>
        <end position="241"/>
    </location>
</feature>
<evidence type="ECO:0000313" key="6">
    <source>
        <dbReference type="EMBL" id="TCV99634.1"/>
    </source>
</evidence>
<keyword evidence="7" id="KW-1185">Reference proteome</keyword>
<dbReference type="NCBIfam" id="TIGR00005">
    <property type="entry name" value="rluA_subfam"/>
    <property type="match status" value="1"/>
</dbReference>
<dbReference type="Proteomes" id="UP000295515">
    <property type="component" value="Unassembled WGS sequence"/>
</dbReference>
<evidence type="ECO:0000256" key="1">
    <source>
        <dbReference type="ARBA" id="ARBA00000073"/>
    </source>
</evidence>
<dbReference type="Pfam" id="PF00849">
    <property type="entry name" value="PseudoU_synth_2"/>
    <property type="match status" value="1"/>
</dbReference>
<name>A0A4R3Z318_9FIRM</name>
<organism evidence="6 7">
    <name type="scientific">Longibaculum muris</name>
    <dbReference type="NCBI Taxonomy" id="1796628"/>
    <lineage>
        <taxon>Bacteria</taxon>
        <taxon>Bacillati</taxon>
        <taxon>Bacillota</taxon>
        <taxon>Erysipelotrichia</taxon>
        <taxon>Erysipelotrichales</taxon>
        <taxon>Coprobacillaceae</taxon>
        <taxon>Longibaculum</taxon>
    </lineage>
</organism>
<dbReference type="PANTHER" id="PTHR21600:SF87">
    <property type="entry name" value="RNA PSEUDOURIDYLATE SYNTHASE DOMAIN-CONTAINING PROTEIN 1"/>
    <property type="match status" value="1"/>
</dbReference>
<feature type="active site" evidence="3">
    <location>
        <position position="136"/>
    </location>
</feature>
<dbReference type="GO" id="GO:0000455">
    <property type="term" value="P:enzyme-directed rRNA pseudouridine synthesis"/>
    <property type="evidence" value="ECO:0007669"/>
    <property type="project" value="TreeGrafter"/>
</dbReference>
<reference evidence="6 7" key="1">
    <citation type="submission" date="2019-03" db="EMBL/GenBank/DDBJ databases">
        <title>Genomic Encyclopedia of Type Strains, Phase IV (KMG-IV): sequencing the most valuable type-strain genomes for metagenomic binning, comparative biology and taxonomic classification.</title>
        <authorList>
            <person name="Goeker M."/>
        </authorList>
    </citation>
    <scope>NUCLEOTIDE SEQUENCE [LARGE SCALE GENOMIC DNA]</scope>
    <source>
        <strain evidence="6 7">DSM 29487</strain>
    </source>
</reference>
<dbReference type="SUPFAM" id="SSF55120">
    <property type="entry name" value="Pseudouridine synthase"/>
    <property type="match status" value="1"/>
</dbReference>
<evidence type="ECO:0000256" key="4">
    <source>
        <dbReference type="RuleBase" id="RU362028"/>
    </source>
</evidence>
<keyword evidence="4" id="KW-0413">Isomerase</keyword>
<dbReference type="InterPro" id="IPR006225">
    <property type="entry name" value="PsdUridine_synth_RluC/D"/>
</dbReference>
<comment type="function">
    <text evidence="4">Responsible for synthesis of pseudouridine from uracil.</text>
</comment>
<dbReference type="GO" id="GO:0009982">
    <property type="term" value="F:pseudouridine synthase activity"/>
    <property type="evidence" value="ECO:0007669"/>
    <property type="project" value="InterPro"/>
</dbReference>
<accession>A0A4R3Z318</accession>
<comment type="caution">
    <text evidence="6">The sequence shown here is derived from an EMBL/GenBank/DDBJ whole genome shotgun (WGS) entry which is preliminary data.</text>
</comment>
<dbReference type="GO" id="GO:0003723">
    <property type="term" value="F:RNA binding"/>
    <property type="evidence" value="ECO:0007669"/>
    <property type="project" value="InterPro"/>
</dbReference>
<evidence type="ECO:0000256" key="3">
    <source>
        <dbReference type="PIRSR" id="PIRSR606225-1"/>
    </source>
</evidence>
<dbReference type="GO" id="GO:0140098">
    <property type="term" value="F:catalytic activity, acting on RNA"/>
    <property type="evidence" value="ECO:0007669"/>
    <property type="project" value="UniProtKB-ARBA"/>
</dbReference>
<dbReference type="CDD" id="cd02869">
    <property type="entry name" value="PseudoU_synth_RluA_like"/>
    <property type="match status" value="1"/>
</dbReference>
<dbReference type="EMBL" id="SMCQ01000008">
    <property type="protein sequence ID" value="TCV99634.1"/>
    <property type="molecule type" value="Genomic_DNA"/>
</dbReference>